<keyword evidence="1" id="KW-0732">Signal</keyword>
<dbReference type="PANTHER" id="PTHR30383:SF5">
    <property type="entry name" value="SGNH HYDROLASE-TYPE ESTERASE DOMAIN-CONTAINING PROTEIN"/>
    <property type="match status" value="1"/>
</dbReference>
<name>A0A250X9W1_9CHLO</name>
<feature type="signal peptide" evidence="1">
    <location>
        <begin position="1"/>
        <end position="15"/>
    </location>
</feature>
<dbReference type="Proteomes" id="UP000232323">
    <property type="component" value="Unassembled WGS sequence"/>
</dbReference>
<evidence type="ECO:0000259" key="2">
    <source>
        <dbReference type="Pfam" id="PF13472"/>
    </source>
</evidence>
<dbReference type="InterPro" id="IPR051532">
    <property type="entry name" value="Ester_Hydrolysis_Enzymes"/>
</dbReference>
<dbReference type="EMBL" id="BEGY01000047">
    <property type="protein sequence ID" value="GAX79903.1"/>
    <property type="molecule type" value="Genomic_DNA"/>
</dbReference>
<dbReference type="CDD" id="cd00229">
    <property type="entry name" value="SGNH_hydrolase"/>
    <property type="match status" value="1"/>
</dbReference>
<dbReference type="SUPFAM" id="SSF52266">
    <property type="entry name" value="SGNH hydrolase"/>
    <property type="match status" value="1"/>
</dbReference>
<dbReference type="OrthoDB" id="525267at2759"/>
<evidence type="ECO:0000313" key="4">
    <source>
        <dbReference type="Proteomes" id="UP000232323"/>
    </source>
</evidence>
<protein>
    <recommendedName>
        <fullName evidence="2">SGNH hydrolase-type esterase domain-containing protein</fullName>
    </recommendedName>
</protein>
<dbReference type="AlphaFoldDB" id="A0A250X9W1"/>
<organism evidence="3 4">
    <name type="scientific">Chlamydomonas eustigma</name>
    <dbReference type="NCBI Taxonomy" id="1157962"/>
    <lineage>
        <taxon>Eukaryota</taxon>
        <taxon>Viridiplantae</taxon>
        <taxon>Chlorophyta</taxon>
        <taxon>core chlorophytes</taxon>
        <taxon>Chlorophyceae</taxon>
        <taxon>CS clade</taxon>
        <taxon>Chlamydomonadales</taxon>
        <taxon>Chlamydomonadaceae</taxon>
        <taxon>Chlamydomonas</taxon>
    </lineage>
</organism>
<evidence type="ECO:0000256" key="1">
    <source>
        <dbReference type="SAM" id="SignalP"/>
    </source>
</evidence>
<keyword evidence="4" id="KW-1185">Reference proteome</keyword>
<accession>A0A250X9W1</accession>
<reference evidence="3 4" key="1">
    <citation type="submission" date="2017-08" db="EMBL/GenBank/DDBJ databases">
        <title>Acidophilic green algal genome provides insights into adaptation to an acidic environment.</title>
        <authorList>
            <person name="Hirooka S."/>
            <person name="Hirose Y."/>
            <person name="Kanesaki Y."/>
            <person name="Higuchi S."/>
            <person name="Fujiwara T."/>
            <person name="Onuma R."/>
            <person name="Era A."/>
            <person name="Ohbayashi R."/>
            <person name="Uzuka A."/>
            <person name="Nozaki H."/>
            <person name="Yoshikawa H."/>
            <person name="Miyagishima S.Y."/>
        </authorList>
    </citation>
    <scope>NUCLEOTIDE SEQUENCE [LARGE SCALE GENOMIC DNA]</scope>
    <source>
        <strain evidence="3 4">NIES-2499</strain>
    </source>
</reference>
<dbReference type="STRING" id="1157962.A0A250X9W1"/>
<dbReference type="Pfam" id="PF13472">
    <property type="entry name" value="Lipase_GDSL_2"/>
    <property type="match status" value="1"/>
</dbReference>
<dbReference type="GO" id="GO:0004622">
    <property type="term" value="F:phosphatidylcholine lysophospholipase activity"/>
    <property type="evidence" value="ECO:0007669"/>
    <property type="project" value="TreeGrafter"/>
</dbReference>
<gene>
    <name evidence="3" type="ORF">CEUSTIGMA_g7343.t1</name>
</gene>
<evidence type="ECO:0000313" key="3">
    <source>
        <dbReference type="EMBL" id="GAX79903.1"/>
    </source>
</evidence>
<comment type="caution">
    <text evidence="3">The sequence shown here is derived from an EMBL/GenBank/DDBJ whole genome shotgun (WGS) entry which is preliminary data.</text>
</comment>
<proteinExistence type="predicted"/>
<dbReference type="Gene3D" id="3.40.50.1110">
    <property type="entry name" value="SGNH hydrolase"/>
    <property type="match status" value="1"/>
</dbReference>
<dbReference type="InterPro" id="IPR013830">
    <property type="entry name" value="SGNH_hydro"/>
</dbReference>
<feature type="chain" id="PRO_5013055322" description="SGNH hydrolase-type esterase domain-containing protein" evidence="1">
    <location>
        <begin position="16"/>
        <end position="237"/>
    </location>
</feature>
<dbReference type="InterPro" id="IPR036514">
    <property type="entry name" value="SGNH_hydro_sf"/>
</dbReference>
<sequence>MLPIIFLIIFSGISALQGPKEKLVRILAFGDSLTEGMLDFRKLEPFYPYATVLQSLMKQLGDHVKVNHSGVSGERVNHSMRLRLQTELQRASTQGIWYDWVILLGGINDIGYGADNITVFEGLLHMYKTIHRYEGKVVAVTCMENAASLDSEGQLRRSEEHRRQLNVLIRQYCMKHGVGDEGALLLDLDKLIPYVSLETEEKRLEMFSDGLHLTKKGYNKLAQLAYDVLKPMITAEL</sequence>
<dbReference type="PANTHER" id="PTHR30383">
    <property type="entry name" value="THIOESTERASE 1/PROTEASE 1/LYSOPHOSPHOLIPASE L1"/>
    <property type="match status" value="1"/>
</dbReference>
<feature type="domain" description="SGNH hydrolase-type esterase" evidence="2">
    <location>
        <begin position="28"/>
        <end position="218"/>
    </location>
</feature>